<dbReference type="GO" id="GO:0005634">
    <property type="term" value="C:nucleus"/>
    <property type="evidence" value="ECO:0007669"/>
    <property type="project" value="UniProtKB-SubCell"/>
</dbReference>
<evidence type="ECO:0000256" key="4">
    <source>
        <dbReference type="ARBA" id="ARBA00023163"/>
    </source>
</evidence>
<dbReference type="STRING" id="436010.A0A166LC71"/>
<feature type="region of interest" description="Disordered" evidence="6">
    <location>
        <begin position="205"/>
        <end position="253"/>
    </location>
</feature>
<dbReference type="EMBL" id="KV417537">
    <property type="protein sequence ID" value="KZP22799.1"/>
    <property type="molecule type" value="Genomic_DNA"/>
</dbReference>
<feature type="compositionally biased region" description="Low complexity" evidence="6">
    <location>
        <begin position="27"/>
        <end position="44"/>
    </location>
</feature>
<evidence type="ECO:0000256" key="6">
    <source>
        <dbReference type="SAM" id="MobiDB-lite"/>
    </source>
</evidence>
<gene>
    <name evidence="8" type="ORF">FIBSPDRAFT_738416</name>
</gene>
<keyword evidence="4" id="KW-0804">Transcription</keyword>
<dbReference type="AlphaFoldDB" id="A0A166LC71"/>
<dbReference type="PROSITE" id="PS50888">
    <property type="entry name" value="BHLH"/>
    <property type="match status" value="1"/>
</dbReference>
<feature type="compositionally biased region" description="Polar residues" evidence="6">
    <location>
        <begin position="45"/>
        <end position="70"/>
    </location>
</feature>
<evidence type="ECO:0000313" key="9">
    <source>
        <dbReference type="Proteomes" id="UP000076532"/>
    </source>
</evidence>
<accession>A0A166LC71</accession>
<dbReference type="GO" id="GO:0046983">
    <property type="term" value="F:protein dimerization activity"/>
    <property type="evidence" value="ECO:0007669"/>
    <property type="project" value="InterPro"/>
</dbReference>
<evidence type="ECO:0000256" key="2">
    <source>
        <dbReference type="ARBA" id="ARBA00023015"/>
    </source>
</evidence>
<comment type="subcellular location">
    <subcellularLocation>
        <location evidence="1">Nucleus</location>
    </subcellularLocation>
</comment>
<feature type="compositionally biased region" description="Acidic residues" evidence="6">
    <location>
        <begin position="244"/>
        <end position="253"/>
    </location>
</feature>
<dbReference type="GO" id="GO:0000981">
    <property type="term" value="F:DNA-binding transcription factor activity, RNA polymerase II-specific"/>
    <property type="evidence" value="ECO:0007669"/>
    <property type="project" value="TreeGrafter"/>
</dbReference>
<sequence length="253" mass="26523">MQSNKRPRPTPSQGHASTSSLHKIKPSQSSQSSQSSRSLHSRQSPTSPASALTPTGSSSLHRVNSAGTSQGHHGGAGGAGGPAQKPALLSSSQKKANHIQSEQKRRANIRRGYEALCEAVPALREAIALEDAQGPPQAQADERRGGSASAKGKGKGKAGDDAGDKEKMDGRAGPRSENVVLQKTIDHIQDLLQDKSDLLARLHSARAHLPPHQQNQNQSPWGMGAGAGEMPLWERAWTGGVGAGDDDDEGEDD</sequence>
<evidence type="ECO:0000256" key="5">
    <source>
        <dbReference type="ARBA" id="ARBA00023242"/>
    </source>
</evidence>
<name>A0A166LC71_9AGAM</name>
<feature type="domain" description="BHLH" evidence="7">
    <location>
        <begin position="93"/>
        <end position="191"/>
    </location>
</feature>
<feature type="compositionally biased region" description="Gly residues" evidence="6">
    <location>
        <begin position="72"/>
        <end position="81"/>
    </location>
</feature>
<evidence type="ECO:0000259" key="7">
    <source>
        <dbReference type="PROSITE" id="PS50888"/>
    </source>
</evidence>
<dbReference type="InterPro" id="IPR011598">
    <property type="entry name" value="bHLH_dom"/>
</dbReference>
<keyword evidence="2" id="KW-0805">Transcription regulation</keyword>
<reference evidence="8 9" key="1">
    <citation type="journal article" date="2016" name="Mol. Biol. Evol.">
        <title>Comparative Genomics of Early-Diverging Mushroom-Forming Fungi Provides Insights into the Origins of Lignocellulose Decay Capabilities.</title>
        <authorList>
            <person name="Nagy L.G."/>
            <person name="Riley R."/>
            <person name="Tritt A."/>
            <person name="Adam C."/>
            <person name="Daum C."/>
            <person name="Floudas D."/>
            <person name="Sun H."/>
            <person name="Yadav J.S."/>
            <person name="Pangilinan J."/>
            <person name="Larsson K.H."/>
            <person name="Matsuura K."/>
            <person name="Barry K."/>
            <person name="Labutti K."/>
            <person name="Kuo R."/>
            <person name="Ohm R.A."/>
            <person name="Bhattacharya S.S."/>
            <person name="Shirouzu T."/>
            <person name="Yoshinaga Y."/>
            <person name="Martin F.M."/>
            <person name="Grigoriev I.V."/>
            <person name="Hibbett D.S."/>
        </authorList>
    </citation>
    <scope>NUCLEOTIDE SEQUENCE [LARGE SCALE GENOMIC DNA]</scope>
    <source>
        <strain evidence="8 9">CBS 109695</strain>
    </source>
</reference>
<keyword evidence="3" id="KW-0238">DNA-binding</keyword>
<feature type="region of interest" description="Disordered" evidence="6">
    <location>
        <begin position="1"/>
        <end position="107"/>
    </location>
</feature>
<keyword evidence="9" id="KW-1185">Reference proteome</keyword>
<dbReference type="Gene3D" id="4.10.280.10">
    <property type="entry name" value="Helix-loop-helix DNA-binding domain"/>
    <property type="match status" value="1"/>
</dbReference>
<feature type="compositionally biased region" description="Polar residues" evidence="6">
    <location>
        <begin position="11"/>
        <end position="21"/>
    </location>
</feature>
<evidence type="ECO:0000313" key="8">
    <source>
        <dbReference type="EMBL" id="KZP22799.1"/>
    </source>
</evidence>
<feature type="region of interest" description="Disordered" evidence="6">
    <location>
        <begin position="128"/>
        <end position="180"/>
    </location>
</feature>
<evidence type="ECO:0000256" key="3">
    <source>
        <dbReference type="ARBA" id="ARBA00023125"/>
    </source>
</evidence>
<dbReference type="InterPro" id="IPR052207">
    <property type="entry name" value="Max-like/E-box_TFs"/>
</dbReference>
<organism evidence="8 9">
    <name type="scientific">Athelia psychrophila</name>
    <dbReference type="NCBI Taxonomy" id="1759441"/>
    <lineage>
        <taxon>Eukaryota</taxon>
        <taxon>Fungi</taxon>
        <taxon>Dikarya</taxon>
        <taxon>Basidiomycota</taxon>
        <taxon>Agaricomycotina</taxon>
        <taxon>Agaricomycetes</taxon>
        <taxon>Agaricomycetidae</taxon>
        <taxon>Atheliales</taxon>
        <taxon>Atheliaceae</taxon>
        <taxon>Athelia</taxon>
    </lineage>
</organism>
<evidence type="ECO:0000256" key="1">
    <source>
        <dbReference type="ARBA" id="ARBA00004123"/>
    </source>
</evidence>
<dbReference type="OrthoDB" id="5778525at2759"/>
<protein>
    <recommendedName>
        <fullName evidence="7">BHLH domain-containing protein</fullName>
    </recommendedName>
</protein>
<dbReference type="Proteomes" id="UP000076532">
    <property type="component" value="Unassembled WGS sequence"/>
</dbReference>
<dbReference type="PANTHER" id="PTHR15741:SF27">
    <property type="entry name" value="TRANSCRIPTION FACTOR AP-4"/>
    <property type="match status" value="1"/>
</dbReference>
<dbReference type="GO" id="GO:0000978">
    <property type="term" value="F:RNA polymerase II cis-regulatory region sequence-specific DNA binding"/>
    <property type="evidence" value="ECO:0007669"/>
    <property type="project" value="TreeGrafter"/>
</dbReference>
<feature type="compositionally biased region" description="Basic and acidic residues" evidence="6">
    <location>
        <begin position="157"/>
        <end position="174"/>
    </location>
</feature>
<dbReference type="PANTHER" id="PTHR15741">
    <property type="entry name" value="BASIC HELIX-LOOP-HELIX ZIP TRANSCRIPTION FACTOR"/>
    <property type="match status" value="1"/>
</dbReference>
<keyword evidence="5" id="KW-0539">Nucleus</keyword>
<dbReference type="InterPro" id="IPR036638">
    <property type="entry name" value="HLH_DNA-bd_sf"/>
</dbReference>
<feature type="compositionally biased region" description="Polar residues" evidence="6">
    <location>
        <begin position="89"/>
        <end position="100"/>
    </location>
</feature>
<proteinExistence type="predicted"/>
<dbReference type="SUPFAM" id="SSF47459">
    <property type="entry name" value="HLH, helix-loop-helix DNA-binding domain"/>
    <property type="match status" value="1"/>
</dbReference>